<name>A0A1L9P1W3_9RHOB</name>
<sequence length="454" mass="49621">MYHDICTCPISLSDPKALNDWNGVVHGILSHGQSAPVHLAALLERAPEFAMGHAIKGLAVLMLARRELMPVAHESSVNAQKALKQCGATQREQLWCAALKDWLDGYASRAIGHMEAAMRLNPADTISMKMSHGIRFIIGDNHGMRRSIERVIGAHGEDHALGGYALGCLAFAMEETGSYEAAERTGLQGLTRASDDAWGLHAVTHVYDMTHRVTQGIALIDNNLDAWSHCNNFRFHVWWHKAILHLDQGDVAQVLDLYDRKVREEKTDDFRDFSNASSLLVRLELEGIDVGNRWEELADLAEACTNDNCLVFADLHYMLALSGDNRSGAASRMTARIATDAVRNGGEATAILKDPGVAAAQGLAAFGDGDYGTAFAGLRRAQPSFQNIGGSHAQRDVFERLTIEAGLRAGQLDETESLLIARTALRAGREDTFAARRMSQIAEARRSQLMLAAE</sequence>
<evidence type="ECO:0000256" key="1">
    <source>
        <dbReference type="ARBA" id="ARBA00005857"/>
    </source>
</evidence>
<dbReference type="AlphaFoldDB" id="A0A1L9P1W3"/>
<dbReference type="RefSeq" id="WP_072628945.1">
    <property type="nucleotide sequence ID" value="NZ_MLCB01000020.1"/>
</dbReference>
<protein>
    <recommendedName>
        <fullName evidence="2">Tetratricopeptide repeat protein 38</fullName>
    </recommendedName>
</protein>
<organism evidence="5 6">
    <name type="scientific">Planktotalea frisia</name>
    <dbReference type="NCBI Taxonomy" id="696762"/>
    <lineage>
        <taxon>Bacteria</taxon>
        <taxon>Pseudomonadati</taxon>
        <taxon>Pseudomonadota</taxon>
        <taxon>Alphaproteobacteria</taxon>
        <taxon>Rhodobacterales</taxon>
        <taxon>Paracoccaceae</taxon>
        <taxon>Planktotalea</taxon>
    </lineage>
</organism>
<dbReference type="Gene3D" id="1.25.40.10">
    <property type="entry name" value="Tetratricopeptide repeat domain"/>
    <property type="match status" value="1"/>
</dbReference>
<reference evidence="5 6" key="1">
    <citation type="submission" date="2016-10" db="EMBL/GenBank/DDBJ databases">
        <title>Genome sequence of Planktotalea frisia SH6-1.</title>
        <authorList>
            <person name="Poehlein A."/>
            <person name="Bakenhus I."/>
            <person name="Voget S."/>
            <person name="Brinkhoff T."/>
            <person name="Simon M."/>
        </authorList>
    </citation>
    <scope>NUCLEOTIDE SEQUENCE [LARGE SCALE GENOMIC DNA]</scope>
    <source>
        <strain evidence="5 6">SH6-1</strain>
    </source>
</reference>
<dbReference type="CDD" id="cd05804">
    <property type="entry name" value="StaR_like"/>
    <property type="match status" value="1"/>
</dbReference>
<dbReference type="InterPro" id="IPR033891">
    <property type="entry name" value="TTC38"/>
</dbReference>
<keyword evidence="4" id="KW-0802">TPR repeat</keyword>
<keyword evidence="6" id="KW-1185">Reference proteome</keyword>
<dbReference type="PANTHER" id="PTHR16263:SF4">
    <property type="entry name" value="TETRATRICOPEPTIDE REPEAT PROTEIN 38"/>
    <property type="match status" value="1"/>
</dbReference>
<comment type="caution">
    <text evidence="5">The sequence shown here is derived from an EMBL/GenBank/DDBJ whole genome shotgun (WGS) entry which is preliminary data.</text>
</comment>
<dbReference type="OrthoDB" id="9815900at2"/>
<dbReference type="STRING" id="696762.PFRI_02380"/>
<dbReference type="PANTHER" id="PTHR16263">
    <property type="entry name" value="TETRATRICOPEPTIDE REPEAT PROTEIN 38"/>
    <property type="match status" value="1"/>
</dbReference>
<evidence type="ECO:0000256" key="3">
    <source>
        <dbReference type="ARBA" id="ARBA00022737"/>
    </source>
</evidence>
<evidence type="ECO:0000256" key="4">
    <source>
        <dbReference type="ARBA" id="ARBA00022803"/>
    </source>
</evidence>
<evidence type="ECO:0000256" key="2">
    <source>
        <dbReference type="ARBA" id="ARBA00019992"/>
    </source>
</evidence>
<dbReference type="SUPFAM" id="SSF48452">
    <property type="entry name" value="TPR-like"/>
    <property type="match status" value="1"/>
</dbReference>
<dbReference type="Proteomes" id="UP000184514">
    <property type="component" value="Unassembled WGS sequence"/>
</dbReference>
<accession>A0A1L9P1W3</accession>
<dbReference type="InterPro" id="IPR011990">
    <property type="entry name" value="TPR-like_helical_dom_sf"/>
</dbReference>
<proteinExistence type="inferred from homology"/>
<evidence type="ECO:0000313" key="5">
    <source>
        <dbReference type="EMBL" id="OJI95517.1"/>
    </source>
</evidence>
<dbReference type="EMBL" id="MLCB01000020">
    <property type="protein sequence ID" value="OJI95517.1"/>
    <property type="molecule type" value="Genomic_DNA"/>
</dbReference>
<evidence type="ECO:0000313" key="6">
    <source>
        <dbReference type="Proteomes" id="UP000184514"/>
    </source>
</evidence>
<comment type="similarity">
    <text evidence="1">Belongs to the TTC38 family.</text>
</comment>
<keyword evidence="3" id="KW-0677">Repeat</keyword>
<gene>
    <name evidence="5" type="ORF">PFRI_02380</name>
</gene>